<protein>
    <recommendedName>
        <fullName evidence="3">RiboL-PSP-HEPN domain-containing protein</fullName>
    </recommendedName>
</protein>
<dbReference type="Proteomes" id="UP000290921">
    <property type="component" value="Unassembled WGS sequence"/>
</dbReference>
<evidence type="ECO:0000313" key="2">
    <source>
        <dbReference type="Proteomes" id="UP000290921"/>
    </source>
</evidence>
<accession>A0A4Q0VAQ3</accession>
<gene>
    <name evidence="1" type="ORF">DP130_08825</name>
</gene>
<proteinExistence type="predicted"/>
<dbReference type="EMBL" id="QMAP01000007">
    <property type="protein sequence ID" value="RXI48184.1"/>
    <property type="molecule type" value="Genomic_DNA"/>
</dbReference>
<dbReference type="AlphaFoldDB" id="A0A4Q0VAQ3"/>
<sequence>MAIEYSTIETIQSYDSLFKKFCNDSESYKNLDKSSRLIYLAAGLGLSNSIHEKFIKSIIYEYMKIYELSNTKKEKAIKKYKAPKKIADFVQLLHLDLNEAFELNKIDIQKKFKIINSIDNLMSILSLQRDIRNDYLHGDFNFYDDIPFENFKENIIDFQEVHNFILKITRYSFIQNINNLPDISTNL</sequence>
<dbReference type="RefSeq" id="WP_129030511.1">
    <property type="nucleotide sequence ID" value="NZ_QMAP01000007.1"/>
</dbReference>
<organism evidence="1 2">
    <name type="scientific">Clostridium tetani</name>
    <dbReference type="NCBI Taxonomy" id="1513"/>
    <lineage>
        <taxon>Bacteria</taxon>
        <taxon>Bacillati</taxon>
        <taxon>Bacillota</taxon>
        <taxon>Clostridia</taxon>
        <taxon>Eubacteriales</taxon>
        <taxon>Clostridiaceae</taxon>
        <taxon>Clostridium</taxon>
    </lineage>
</organism>
<name>A0A4Q0VAQ3_CLOTA</name>
<comment type="caution">
    <text evidence="1">The sequence shown here is derived from an EMBL/GenBank/DDBJ whole genome shotgun (WGS) entry which is preliminary data.</text>
</comment>
<evidence type="ECO:0000313" key="1">
    <source>
        <dbReference type="EMBL" id="RXI48184.1"/>
    </source>
</evidence>
<evidence type="ECO:0008006" key="3">
    <source>
        <dbReference type="Google" id="ProtNLM"/>
    </source>
</evidence>
<reference evidence="1 2" key="1">
    <citation type="submission" date="2018-06" db="EMBL/GenBank/DDBJ databases">
        <title>Genome conservation of Clostridium tetani.</title>
        <authorList>
            <person name="Bruggemann H."/>
            <person name="Popoff M.R."/>
        </authorList>
    </citation>
    <scope>NUCLEOTIDE SEQUENCE [LARGE SCALE GENOMIC DNA]</scope>
    <source>
        <strain evidence="1 2">2017.061</strain>
    </source>
</reference>